<dbReference type="RefSeq" id="XP_060364450.1">
    <property type="nucleotide sequence ID" value="XM_060508361.1"/>
</dbReference>
<dbReference type="AlphaFoldDB" id="A0AAD8XI99"/>
<name>A0AAD8XI99_GLOAC</name>
<reference evidence="2" key="1">
    <citation type="submission" date="2021-12" db="EMBL/GenBank/DDBJ databases">
        <title>Comparative genomics, transcriptomics and evolutionary studies reveal genomic signatures of adaptation to plant cell wall in hemibiotrophic fungi.</title>
        <authorList>
            <consortium name="DOE Joint Genome Institute"/>
            <person name="Baroncelli R."/>
            <person name="Diaz J.F."/>
            <person name="Benocci T."/>
            <person name="Peng M."/>
            <person name="Battaglia E."/>
            <person name="Haridas S."/>
            <person name="Andreopoulos W."/>
            <person name="Labutti K."/>
            <person name="Pangilinan J."/>
            <person name="Floch G.L."/>
            <person name="Makela M.R."/>
            <person name="Henrissat B."/>
            <person name="Grigoriev I.V."/>
            <person name="Crouch J.A."/>
            <person name="De Vries R.P."/>
            <person name="Sukno S.A."/>
            <person name="Thon M.R."/>
        </authorList>
    </citation>
    <scope>NUCLEOTIDE SEQUENCE</scope>
    <source>
        <strain evidence="2">CBS 112980</strain>
    </source>
</reference>
<feature type="chain" id="PRO_5042176024" description="Secreted protein" evidence="1">
    <location>
        <begin position="18"/>
        <end position="88"/>
    </location>
</feature>
<evidence type="ECO:0000256" key="1">
    <source>
        <dbReference type="SAM" id="SignalP"/>
    </source>
</evidence>
<protein>
    <recommendedName>
        <fullName evidence="4">Secreted protein</fullName>
    </recommendedName>
</protein>
<dbReference type="Proteomes" id="UP001244207">
    <property type="component" value="Unassembled WGS sequence"/>
</dbReference>
<keyword evidence="1" id="KW-0732">Signal</keyword>
<gene>
    <name evidence="2" type="ORF">BDZ83DRAFT_623079</name>
</gene>
<dbReference type="EMBL" id="JAHMHS010000052">
    <property type="protein sequence ID" value="KAK1724395.1"/>
    <property type="molecule type" value="Genomic_DNA"/>
</dbReference>
<evidence type="ECO:0000313" key="3">
    <source>
        <dbReference type="Proteomes" id="UP001244207"/>
    </source>
</evidence>
<feature type="signal peptide" evidence="1">
    <location>
        <begin position="1"/>
        <end position="17"/>
    </location>
</feature>
<organism evidence="2 3">
    <name type="scientific">Glomerella acutata</name>
    <name type="common">Colletotrichum acutatum</name>
    <dbReference type="NCBI Taxonomy" id="27357"/>
    <lineage>
        <taxon>Eukaryota</taxon>
        <taxon>Fungi</taxon>
        <taxon>Dikarya</taxon>
        <taxon>Ascomycota</taxon>
        <taxon>Pezizomycotina</taxon>
        <taxon>Sordariomycetes</taxon>
        <taxon>Hypocreomycetidae</taxon>
        <taxon>Glomerellales</taxon>
        <taxon>Glomerellaceae</taxon>
        <taxon>Colletotrichum</taxon>
        <taxon>Colletotrichum acutatum species complex</taxon>
    </lineage>
</organism>
<accession>A0AAD8XI99</accession>
<evidence type="ECO:0008006" key="4">
    <source>
        <dbReference type="Google" id="ProtNLM"/>
    </source>
</evidence>
<sequence length="88" mass="9948">MMGCCWFAWLCSDFAAGWRVCRSLAFSKLVVCRLCNIILRLSEIQELGELSAHHRLESPLIRIGHSSSRVTLIQSQVLRPLALLAYAM</sequence>
<dbReference type="GeneID" id="85392260"/>
<comment type="caution">
    <text evidence="2">The sequence shown here is derived from an EMBL/GenBank/DDBJ whole genome shotgun (WGS) entry which is preliminary data.</text>
</comment>
<evidence type="ECO:0000313" key="2">
    <source>
        <dbReference type="EMBL" id="KAK1724395.1"/>
    </source>
</evidence>
<proteinExistence type="predicted"/>
<keyword evidence="3" id="KW-1185">Reference proteome</keyword>